<keyword evidence="10" id="KW-0169">Cobalamin biosynthesis</keyword>
<evidence type="ECO:0000256" key="7">
    <source>
        <dbReference type="ARBA" id="ARBA00007490"/>
    </source>
</evidence>
<evidence type="ECO:0000256" key="18">
    <source>
        <dbReference type="PIRSR" id="PIRSR006135-1"/>
    </source>
</evidence>
<comment type="function">
    <text evidence="4">Catalyzes ATP-dependent phosphorylation of adenosylcobinamide and addition of GMP to adenosylcobinamide phosphate.</text>
</comment>
<organism evidence="20 21">
    <name type="scientific">Clostridium beijerinckii</name>
    <name type="common">Clostridium MP</name>
    <dbReference type="NCBI Taxonomy" id="1520"/>
    <lineage>
        <taxon>Bacteria</taxon>
        <taxon>Bacillati</taxon>
        <taxon>Bacillota</taxon>
        <taxon>Clostridia</taxon>
        <taxon>Eubacteriales</taxon>
        <taxon>Clostridiaceae</taxon>
        <taxon>Clostridium</taxon>
    </lineage>
</organism>
<evidence type="ECO:0000313" key="20">
    <source>
        <dbReference type="EMBL" id="AJG98008.1"/>
    </source>
</evidence>
<evidence type="ECO:0000256" key="4">
    <source>
        <dbReference type="ARBA" id="ARBA00003889"/>
    </source>
</evidence>
<dbReference type="EC" id="2.7.1.156" evidence="8"/>
<evidence type="ECO:0000256" key="8">
    <source>
        <dbReference type="ARBA" id="ARBA00012016"/>
    </source>
</evidence>
<dbReference type="RefSeq" id="WP_041895084.1">
    <property type="nucleotide sequence ID" value="NZ_CP010086.2"/>
</dbReference>
<evidence type="ECO:0000256" key="9">
    <source>
        <dbReference type="ARBA" id="ARBA00012523"/>
    </source>
</evidence>
<comment type="similarity">
    <text evidence="7">Belongs to the CobU/CobP family.</text>
</comment>
<dbReference type="SUPFAM" id="SSF52540">
    <property type="entry name" value="P-loop containing nucleoside triphosphate hydrolases"/>
    <property type="match status" value="1"/>
</dbReference>
<feature type="binding site" evidence="19">
    <location>
        <begin position="7"/>
        <end position="14"/>
    </location>
    <ligand>
        <name>GTP</name>
        <dbReference type="ChEBI" id="CHEBI:37565"/>
    </ligand>
</feature>
<feature type="binding site" evidence="19">
    <location>
        <begin position="50"/>
        <end position="53"/>
    </location>
    <ligand>
        <name>GTP</name>
        <dbReference type="ChEBI" id="CHEBI:37565"/>
    </ligand>
</feature>
<dbReference type="EC" id="2.7.7.62" evidence="9"/>
<keyword evidence="12 19" id="KW-0547">Nucleotide-binding</keyword>
<dbReference type="EMBL" id="CP010086">
    <property type="protein sequence ID" value="AJG98008.1"/>
    <property type="molecule type" value="Genomic_DNA"/>
</dbReference>
<dbReference type="GO" id="GO:0009236">
    <property type="term" value="P:cobalamin biosynthetic process"/>
    <property type="evidence" value="ECO:0007669"/>
    <property type="project" value="UniProtKB-UniPathway"/>
</dbReference>
<evidence type="ECO:0000313" key="21">
    <source>
        <dbReference type="Proteomes" id="UP000031866"/>
    </source>
</evidence>
<dbReference type="Proteomes" id="UP000031866">
    <property type="component" value="Chromosome"/>
</dbReference>
<evidence type="ECO:0000256" key="5">
    <source>
        <dbReference type="ARBA" id="ARBA00004692"/>
    </source>
</evidence>
<dbReference type="InterPro" id="IPR003203">
    <property type="entry name" value="CobU/CobP"/>
</dbReference>
<dbReference type="GO" id="GO:0008820">
    <property type="term" value="F:cobinamide phosphate guanylyltransferase activity"/>
    <property type="evidence" value="ECO:0007669"/>
    <property type="project" value="UniProtKB-EC"/>
</dbReference>
<comment type="catalytic activity">
    <reaction evidence="1">
        <text>adenosylcob(III)inamide + ATP = adenosylcob(III)inamide phosphate + ADP + H(+)</text>
        <dbReference type="Rhea" id="RHEA:15769"/>
        <dbReference type="ChEBI" id="CHEBI:2480"/>
        <dbReference type="ChEBI" id="CHEBI:15378"/>
        <dbReference type="ChEBI" id="CHEBI:30616"/>
        <dbReference type="ChEBI" id="CHEBI:58502"/>
        <dbReference type="ChEBI" id="CHEBI:456216"/>
        <dbReference type="EC" id="2.7.1.156"/>
    </reaction>
</comment>
<name>A0A0B5QMI7_CLOBE</name>
<sequence length="179" mass="20513">MNYLIIGGSKSGKSEVGERVALTLNRNEVIYIATMNPYDKEDEERIEKHKKSREGLNFNTLEVPRDLDSVINIINCKDTVLIDSITSLLTNEMFVENHIIKNPSHKILSNLKQIMNNAKNVITVSDYIFNDAIQYDEITESFKKELAIINRGLANYCENVIECSFGLIKYIKHEEKVTL</sequence>
<keyword evidence="11 20" id="KW-0808">Transferase</keyword>
<dbReference type="PIRSF" id="PIRSF006135">
    <property type="entry name" value="CobU"/>
    <property type="match status" value="1"/>
</dbReference>
<dbReference type="PANTHER" id="PTHR34848:SF1">
    <property type="entry name" value="BIFUNCTIONAL ADENOSYLCOBALAMIN BIOSYNTHESIS PROTEIN COBU"/>
    <property type="match status" value="1"/>
</dbReference>
<gene>
    <name evidence="20" type="ORF">LF65_01396</name>
</gene>
<comment type="catalytic activity">
    <reaction evidence="3">
        <text>adenosylcob(III)inamide + GTP = adenosylcob(III)inamide phosphate + GDP + H(+)</text>
        <dbReference type="Rhea" id="RHEA:15765"/>
        <dbReference type="ChEBI" id="CHEBI:2480"/>
        <dbReference type="ChEBI" id="CHEBI:15378"/>
        <dbReference type="ChEBI" id="CHEBI:37565"/>
        <dbReference type="ChEBI" id="CHEBI:58189"/>
        <dbReference type="ChEBI" id="CHEBI:58502"/>
        <dbReference type="EC" id="2.7.1.156"/>
    </reaction>
</comment>
<dbReference type="KEGG" id="cbei:LF65_01396"/>
<dbReference type="Gene3D" id="3.40.50.300">
    <property type="entry name" value="P-loop containing nucleotide triphosphate hydrolases"/>
    <property type="match status" value="1"/>
</dbReference>
<dbReference type="UniPathway" id="UPA00148">
    <property type="reaction ID" value="UER00236"/>
</dbReference>
<evidence type="ECO:0000256" key="13">
    <source>
        <dbReference type="ARBA" id="ARBA00022777"/>
    </source>
</evidence>
<dbReference type="GO" id="GO:0005524">
    <property type="term" value="F:ATP binding"/>
    <property type="evidence" value="ECO:0007669"/>
    <property type="project" value="UniProtKB-KW"/>
</dbReference>
<dbReference type="OrthoDB" id="9799422at2"/>
<dbReference type="InterPro" id="IPR027417">
    <property type="entry name" value="P-loop_NTPase"/>
</dbReference>
<feature type="binding site" evidence="19">
    <location>
        <position position="62"/>
    </location>
    <ligand>
        <name>GTP</name>
        <dbReference type="ChEBI" id="CHEBI:37565"/>
    </ligand>
</feature>
<keyword evidence="13 20" id="KW-0418">Kinase</keyword>
<dbReference type="Pfam" id="PF02283">
    <property type="entry name" value="CobU"/>
    <property type="match status" value="1"/>
</dbReference>
<dbReference type="STRING" id="1520.LF65_01396"/>
<evidence type="ECO:0000256" key="16">
    <source>
        <dbReference type="ARBA" id="ARBA00029570"/>
    </source>
</evidence>
<keyword evidence="14" id="KW-0067">ATP-binding</keyword>
<evidence type="ECO:0000256" key="12">
    <source>
        <dbReference type="ARBA" id="ARBA00022741"/>
    </source>
</evidence>
<evidence type="ECO:0000256" key="3">
    <source>
        <dbReference type="ARBA" id="ARBA00001522"/>
    </source>
</evidence>
<dbReference type="PANTHER" id="PTHR34848">
    <property type="match status" value="1"/>
</dbReference>
<keyword evidence="15 19" id="KW-0342">GTP-binding</keyword>
<protein>
    <recommendedName>
        <fullName evidence="16">Adenosylcobinamide kinase</fullName>
        <ecNumber evidence="8">2.7.1.156</ecNumber>
        <ecNumber evidence="9">2.7.7.62</ecNumber>
    </recommendedName>
    <alternativeName>
        <fullName evidence="17">Adenosylcobinamide-phosphate guanylyltransferase</fullName>
    </alternativeName>
</protein>
<feature type="binding site" evidence="19">
    <location>
        <position position="83"/>
    </location>
    <ligand>
        <name>GTP</name>
        <dbReference type="ChEBI" id="CHEBI:37565"/>
    </ligand>
</feature>
<evidence type="ECO:0000256" key="11">
    <source>
        <dbReference type="ARBA" id="ARBA00022679"/>
    </source>
</evidence>
<evidence type="ECO:0000256" key="19">
    <source>
        <dbReference type="PIRSR" id="PIRSR006135-2"/>
    </source>
</evidence>
<evidence type="ECO:0000256" key="2">
    <source>
        <dbReference type="ARBA" id="ARBA00000711"/>
    </source>
</evidence>
<feature type="active site" description="GMP-histidine intermediate" evidence="18">
    <location>
        <position position="49"/>
    </location>
</feature>
<accession>A0A0B5QMI7</accession>
<comment type="pathway">
    <text evidence="5">Cofactor biosynthesis; adenosylcobalamin biosynthesis; adenosylcobalamin from cob(II)yrinate a,c-diamide: step 6/7.</text>
</comment>
<dbReference type="GO" id="GO:0043752">
    <property type="term" value="F:adenosylcobinamide kinase activity"/>
    <property type="evidence" value="ECO:0007669"/>
    <property type="project" value="UniProtKB-EC"/>
</dbReference>
<comment type="catalytic activity">
    <reaction evidence="2">
        <text>adenosylcob(III)inamide phosphate + GTP + H(+) = adenosylcob(III)inamide-GDP + diphosphate</text>
        <dbReference type="Rhea" id="RHEA:22712"/>
        <dbReference type="ChEBI" id="CHEBI:15378"/>
        <dbReference type="ChEBI" id="CHEBI:33019"/>
        <dbReference type="ChEBI" id="CHEBI:37565"/>
        <dbReference type="ChEBI" id="CHEBI:58502"/>
        <dbReference type="ChEBI" id="CHEBI:60487"/>
        <dbReference type="EC" id="2.7.7.62"/>
    </reaction>
</comment>
<dbReference type="AlphaFoldDB" id="A0A0B5QMI7"/>
<evidence type="ECO:0000256" key="17">
    <source>
        <dbReference type="ARBA" id="ARBA00030571"/>
    </source>
</evidence>
<evidence type="ECO:0000256" key="14">
    <source>
        <dbReference type="ARBA" id="ARBA00022840"/>
    </source>
</evidence>
<comment type="pathway">
    <text evidence="6">Cofactor biosynthesis; adenosylcobalamin biosynthesis; adenosylcobalamin from cob(II)yrinate a,c-diamide: step 5/7.</text>
</comment>
<evidence type="ECO:0000256" key="15">
    <source>
        <dbReference type="ARBA" id="ARBA00023134"/>
    </source>
</evidence>
<evidence type="ECO:0000256" key="10">
    <source>
        <dbReference type="ARBA" id="ARBA00022573"/>
    </source>
</evidence>
<dbReference type="GO" id="GO:0005525">
    <property type="term" value="F:GTP binding"/>
    <property type="evidence" value="ECO:0007669"/>
    <property type="project" value="UniProtKB-KW"/>
</dbReference>
<reference evidence="21" key="1">
    <citation type="submission" date="2014-12" db="EMBL/GenBank/DDBJ databases">
        <title>Genome sequence of Clostridium beijerinckii strain 59B.</title>
        <authorList>
            <person name="Little G.T."/>
            <person name="Minton N.P."/>
        </authorList>
    </citation>
    <scope>NUCLEOTIDE SEQUENCE [LARGE SCALE GENOMIC DNA]</scope>
    <source>
        <strain evidence="21">59B</strain>
    </source>
</reference>
<proteinExistence type="inferred from homology"/>
<evidence type="ECO:0000256" key="6">
    <source>
        <dbReference type="ARBA" id="ARBA00005159"/>
    </source>
</evidence>
<evidence type="ECO:0000256" key="1">
    <source>
        <dbReference type="ARBA" id="ARBA00000312"/>
    </source>
</evidence>